<dbReference type="VEuPathDB" id="FungiDB:QG37_06974"/>
<feature type="compositionally biased region" description="Acidic residues" evidence="1">
    <location>
        <begin position="1"/>
        <end position="12"/>
    </location>
</feature>
<dbReference type="Proteomes" id="UP000037122">
    <property type="component" value="Unassembled WGS sequence"/>
</dbReference>
<evidence type="ECO:0000256" key="1">
    <source>
        <dbReference type="SAM" id="MobiDB-lite"/>
    </source>
</evidence>
<proteinExistence type="predicted"/>
<sequence length="31" mass="3301">MGEEGEDTEVDVIADRAPEDISQPPTEGTRG</sequence>
<feature type="region of interest" description="Disordered" evidence="1">
    <location>
        <begin position="1"/>
        <end position="31"/>
    </location>
</feature>
<protein>
    <submittedName>
        <fullName evidence="2">Uncharacterized protein</fullName>
    </submittedName>
</protein>
<dbReference type="AlphaFoldDB" id="A0A0L0NRN4"/>
<gene>
    <name evidence="2" type="ORF">QG37_06974</name>
</gene>
<name>A0A0L0NRN4_CANAR</name>
<reference evidence="3" key="1">
    <citation type="journal article" date="2015" name="BMC Genomics">
        <title>Draft genome of a commonly misdiagnosed multidrug resistant pathogen Candida auris.</title>
        <authorList>
            <person name="Chatterjee S."/>
            <person name="Alampalli S.V."/>
            <person name="Nageshan R.K."/>
            <person name="Chettiar S.T."/>
            <person name="Joshi S."/>
            <person name="Tatu U.S."/>
        </authorList>
    </citation>
    <scope>NUCLEOTIDE SEQUENCE [LARGE SCALE GENOMIC DNA]</scope>
    <source>
        <strain evidence="3">6684</strain>
    </source>
</reference>
<comment type="caution">
    <text evidence="2">The sequence shown here is derived from an EMBL/GenBank/DDBJ whole genome shotgun (WGS) entry which is preliminary data.</text>
</comment>
<dbReference type="EMBL" id="LGST01000051">
    <property type="protein sequence ID" value="KND96674.1"/>
    <property type="molecule type" value="Genomic_DNA"/>
</dbReference>
<organism evidence="2 3">
    <name type="scientific">Candidozyma auris</name>
    <name type="common">Yeast</name>
    <name type="synonym">Candida auris</name>
    <dbReference type="NCBI Taxonomy" id="498019"/>
    <lineage>
        <taxon>Eukaryota</taxon>
        <taxon>Fungi</taxon>
        <taxon>Dikarya</taxon>
        <taxon>Ascomycota</taxon>
        <taxon>Saccharomycotina</taxon>
        <taxon>Pichiomycetes</taxon>
        <taxon>Metschnikowiaceae</taxon>
        <taxon>Candidozyma</taxon>
    </lineage>
</organism>
<evidence type="ECO:0000313" key="2">
    <source>
        <dbReference type="EMBL" id="KND96674.1"/>
    </source>
</evidence>
<accession>A0A0L0NRN4</accession>
<evidence type="ECO:0000313" key="3">
    <source>
        <dbReference type="Proteomes" id="UP000037122"/>
    </source>
</evidence>